<proteinExistence type="predicted"/>
<reference evidence="2 3" key="1">
    <citation type="submission" date="2021-05" db="EMBL/GenBank/DDBJ databases">
        <title>Draft Whole Genome Sequencing Of Biosensor Chromobacterium violaceum Strain CV026 Reveals A Regulatory RNA In Chromobacterium violaceum Phenotype Regulatory Network.</title>
        <authorList>
            <person name="Hong K.W."/>
            <person name="Chan K.G."/>
            <person name="Chang C.-Y."/>
        </authorList>
    </citation>
    <scope>NUCLEOTIDE SEQUENCE [LARGE SCALE GENOMIC DNA]</scope>
    <source>
        <strain evidence="2 3">ATCC 31532</strain>
    </source>
</reference>
<dbReference type="EMBL" id="JAHDTB010000001">
    <property type="protein sequence ID" value="MBW8286570.1"/>
    <property type="molecule type" value="Genomic_DNA"/>
</dbReference>
<dbReference type="RefSeq" id="WP_052258320.1">
    <property type="nucleotide sequence ID" value="NZ_CP142381.1"/>
</dbReference>
<evidence type="ECO:0000259" key="1">
    <source>
        <dbReference type="SMART" id="SM00470"/>
    </source>
</evidence>
<dbReference type="InterPro" id="IPR003115">
    <property type="entry name" value="ParB_N"/>
</dbReference>
<organism evidence="2 3">
    <name type="scientific">Chromobacterium subtsugae</name>
    <dbReference type="NCBI Taxonomy" id="251747"/>
    <lineage>
        <taxon>Bacteria</taxon>
        <taxon>Pseudomonadati</taxon>
        <taxon>Pseudomonadota</taxon>
        <taxon>Betaproteobacteria</taxon>
        <taxon>Neisseriales</taxon>
        <taxon>Chromobacteriaceae</taxon>
        <taxon>Chromobacterium</taxon>
    </lineage>
</organism>
<comment type="caution">
    <text evidence="2">The sequence shown here is derived from an EMBL/GenBank/DDBJ whole genome shotgun (WGS) entry which is preliminary data.</text>
</comment>
<dbReference type="Gene3D" id="3.90.1530.10">
    <property type="entry name" value="Conserved hypothetical protein from pyrococcus furiosus pfu- 392566-001, ParB domain"/>
    <property type="match status" value="1"/>
</dbReference>
<gene>
    <name evidence="2" type="ORF">KIF53_02850</name>
</gene>
<keyword evidence="3" id="KW-1185">Reference proteome</keyword>
<protein>
    <submittedName>
        <fullName evidence="2">ParB N-terminal domain-containing protein</fullName>
    </submittedName>
</protein>
<evidence type="ECO:0000313" key="2">
    <source>
        <dbReference type="EMBL" id="MBW8286570.1"/>
    </source>
</evidence>
<dbReference type="CDD" id="cd16400">
    <property type="entry name" value="ParB_Srx_like_nuclease"/>
    <property type="match status" value="1"/>
</dbReference>
<dbReference type="SUPFAM" id="SSF110849">
    <property type="entry name" value="ParB/Sulfiredoxin"/>
    <property type="match status" value="1"/>
</dbReference>
<sequence>MNPRPIETAAAKPKLALLPPDRLKPTEEFLPERLGEVAARVLADGGWKTPILVERRTLVVMDGHHRREFALRHGLMLVPCLLLDYADVALEARRDDLLVTPEEVIARGLEGRPYPPKSTRHTPAAALDCSCWFALDELLPPRA</sequence>
<dbReference type="GeneID" id="89687740"/>
<dbReference type="InterPro" id="IPR036086">
    <property type="entry name" value="ParB/Sulfiredoxin_sf"/>
</dbReference>
<dbReference type="SMART" id="SM00470">
    <property type="entry name" value="ParB"/>
    <property type="match status" value="1"/>
</dbReference>
<evidence type="ECO:0000313" key="3">
    <source>
        <dbReference type="Proteomes" id="UP000711178"/>
    </source>
</evidence>
<accession>A0ABS7FAU6</accession>
<dbReference type="Proteomes" id="UP000711178">
    <property type="component" value="Unassembled WGS sequence"/>
</dbReference>
<name>A0ABS7FAU6_9NEIS</name>
<feature type="domain" description="ParB-like N-terminal" evidence="1">
    <location>
        <begin position="16"/>
        <end position="98"/>
    </location>
</feature>